<comment type="caution">
    <text evidence="1">The sequence shown here is derived from an EMBL/GenBank/DDBJ whole genome shotgun (WGS) entry which is preliminary data.</text>
</comment>
<evidence type="ECO:0000313" key="1">
    <source>
        <dbReference type="EMBL" id="GIK07259.1"/>
    </source>
</evidence>
<evidence type="ECO:0000313" key="2">
    <source>
        <dbReference type="Proteomes" id="UP000710440"/>
    </source>
</evidence>
<protein>
    <recommendedName>
        <fullName evidence="3">C6 finger domain protein</fullName>
    </recommendedName>
</protein>
<organism evidence="1 2">
    <name type="scientific">Aspergillus viridinutans</name>
    <dbReference type="NCBI Taxonomy" id="75553"/>
    <lineage>
        <taxon>Eukaryota</taxon>
        <taxon>Fungi</taxon>
        <taxon>Dikarya</taxon>
        <taxon>Ascomycota</taxon>
        <taxon>Pezizomycotina</taxon>
        <taxon>Eurotiomycetes</taxon>
        <taxon>Eurotiomycetidae</taxon>
        <taxon>Eurotiales</taxon>
        <taxon>Aspergillaceae</taxon>
        <taxon>Aspergillus</taxon>
        <taxon>Aspergillus subgen. Fumigati</taxon>
    </lineage>
</organism>
<evidence type="ECO:0008006" key="3">
    <source>
        <dbReference type="Google" id="ProtNLM"/>
    </source>
</evidence>
<sequence length="296" mass="33502">MLDPQDRELFNRFRHRTLFSLGDSGIVEIYENYLLQVCFTCPFLMHGTLAVTAAHDRYLGVAPTHRRSLQESYHLSQRTTLFNRWLCQPIKEEHKDPLWATAGALAILTCSSINAGCTAEAWPLRASNSSELEWVRLGAGKMTLWNLVNPLRPESIFRVMTENFAYLHYALPRKGIGGVSAKLAQLCGLDESSTQETNPYFSVAHALSRLLEAPNGAASQGAVILVSSHMHNEFGTLLEKKDPVALLLLSLWYTRARQSKWWMDIRARYELPAICTYLRRYHRDNGIIQALIPGAE</sequence>
<dbReference type="InterPro" id="IPR053157">
    <property type="entry name" value="Sterol_Uptake_Regulator"/>
</dbReference>
<reference evidence="1 2" key="1">
    <citation type="submission" date="2021-02" db="EMBL/GenBank/DDBJ databases">
        <title>Pan-genome distribution and transcriptional activeness of fungal secondary metabolism genes in Aspergillus section Fumigati.</title>
        <authorList>
            <person name="Takahashi H."/>
            <person name="Umemura M."/>
            <person name="Ninomiya A."/>
            <person name="Kusuya Y."/>
            <person name="Urayama S."/>
            <person name="Shimizu M."/>
            <person name="Watanabe A."/>
            <person name="Kamei K."/>
            <person name="Yaguchi T."/>
            <person name="Hagiwara D."/>
        </authorList>
    </citation>
    <scope>NUCLEOTIDE SEQUENCE [LARGE SCALE GENOMIC DNA]</scope>
    <source>
        <strain evidence="1 2">IFM 47045</strain>
    </source>
</reference>
<gene>
    <name evidence="1" type="ORF">Aspvir_002917</name>
</gene>
<dbReference type="EMBL" id="BOPL01000013">
    <property type="protein sequence ID" value="GIK07259.1"/>
    <property type="molecule type" value="Genomic_DNA"/>
</dbReference>
<accession>A0A9P3F6R1</accession>
<name>A0A9P3F6R1_ASPVI</name>
<dbReference type="AlphaFoldDB" id="A0A9P3F6R1"/>
<dbReference type="Proteomes" id="UP000710440">
    <property type="component" value="Unassembled WGS sequence"/>
</dbReference>
<dbReference type="GO" id="GO:0001228">
    <property type="term" value="F:DNA-binding transcription activator activity, RNA polymerase II-specific"/>
    <property type="evidence" value="ECO:0007669"/>
    <property type="project" value="TreeGrafter"/>
</dbReference>
<keyword evidence="2" id="KW-1185">Reference proteome</keyword>
<dbReference type="PANTHER" id="PTHR47784:SF9">
    <property type="entry name" value="ZN(II)2CYS6 TRANSCRIPTION FACTOR (EUROFUNG)"/>
    <property type="match status" value="1"/>
</dbReference>
<dbReference type="GeneID" id="66930899"/>
<dbReference type="RefSeq" id="XP_043130445.1">
    <property type="nucleotide sequence ID" value="XM_043274510.1"/>
</dbReference>
<dbReference type="OrthoDB" id="3031538at2759"/>
<dbReference type="PANTHER" id="PTHR47784">
    <property type="entry name" value="STEROL UPTAKE CONTROL PROTEIN 2"/>
    <property type="match status" value="1"/>
</dbReference>
<proteinExistence type="predicted"/>